<proteinExistence type="predicted"/>
<dbReference type="SMART" id="SM00347">
    <property type="entry name" value="HTH_MARR"/>
    <property type="match status" value="1"/>
</dbReference>
<evidence type="ECO:0000256" key="1">
    <source>
        <dbReference type="ARBA" id="ARBA00023015"/>
    </source>
</evidence>
<dbReference type="PROSITE" id="PS50995">
    <property type="entry name" value="HTH_MARR_2"/>
    <property type="match status" value="1"/>
</dbReference>
<protein>
    <submittedName>
        <fullName evidence="5">MarR family transcriptional regulator</fullName>
    </submittedName>
</protein>
<dbReference type="PANTHER" id="PTHR42756:SF1">
    <property type="entry name" value="TRANSCRIPTIONAL REPRESSOR OF EMRAB OPERON"/>
    <property type="match status" value="1"/>
</dbReference>
<keyword evidence="3" id="KW-0804">Transcription</keyword>
<dbReference type="SUPFAM" id="SSF46785">
    <property type="entry name" value="Winged helix' DNA-binding domain"/>
    <property type="match status" value="1"/>
</dbReference>
<accession>A0A142BVG8</accession>
<reference evidence="5" key="1">
    <citation type="journal article" date="2016" name="Appl. Environ. Microbiol.">
        <title>Diversity of the Tetracycline Mobilome within a Chinese Pig Manure Sample.</title>
        <authorList>
            <person name="Leclercq S.O."/>
            <person name="Wang C."/>
            <person name="Zhu Y."/>
            <person name="Wu H."/>
            <person name="Du X."/>
            <person name="Liu Z."/>
            <person name="Feng J."/>
        </authorList>
    </citation>
    <scope>NUCLEOTIDE SEQUENCE</scope>
</reference>
<dbReference type="InterPro" id="IPR036388">
    <property type="entry name" value="WH-like_DNA-bd_sf"/>
</dbReference>
<keyword evidence="1" id="KW-0805">Transcription regulation</keyword>
<dbReference type="PRINTS" id="PR00598">
    <property type="entry name" value="HTHMARR"/>
</dbReference>
<dbReference type="Pfam" id="PF01047">
    <property type="entry name" value="MarR"/>
    <property type="match status" value="1"/>
</dbReference>
<dbReference type="Gene3D" id="1.10.10.10">
    <property type="entry name" value="Winged helix-like DNA-binding domain superfamily/Winged helix DNA-binding domain"/>
    <property type="match status" value="1"/>
</dbReference>
<reference evidence="5" key="2">
    <citation type="submission" date="2016-02" db="EMBL/GenBank/DDBJ databases">
        <authorList>
            <person name="Wen L."/>
            <person name="He K."/>
            <person name="Yang H."/>
        </authorList>
    </citation>
    <scope>NUCLEOTIDE SEQUENCE</scope>
</reference>
<keyword evidence="2" id="KW-0238">DNA-binding</keyword>
<evidence type="ECO:0000259" key="4">
    <source>
        <dbReference type="PROSITE" id="PS50995"/>
    </source>
</evidence>
<feature type="domain" description="HTH marR-type" evidence="4">
    <location>
        <begin position="17"/>
        <end position="149"/>
    </location>
</feature>
<dbReference type="InterPro" id="IPR023187">
    <property type="entry name" value="Tscrpt_reg_MarR-type_CS"/>
</dbReference>
<dbReference type="InterPro" id="IPR000835">
    <property type="entry name" value="HTH_MarR-typ"/>
</dbReference>
<sequence>MPFYHYQERPEELENPLNNLGYLLKLLNESCMAQVEESMKEFDLTAAQWRPLVILDLKQAETPAEIARIMNTDTGAMTRMLDRLEKKGFINRIRCETDRRVINLKLTDKGNQVTKKLMPTVATVLNKALQSFNKEEFELFKQLTMRMLNNLNPEEINHLKTIVQCTRKC</sequence>
<evidence type="ECO:0000256" key="3">
    <source>
        <dbReference type="ARBA" id="ARBA00023163"/>
    </source>
</evidence>
<name>A0A142BVG8_9BACT</name>
<dbReference type="PROSITE" id="PS01117">
    <property type="entry name" value="HTH_MARR_1"/>
    <property type="match status" value="1"/>
</dbReference>
<dbReference type="PANTHER" id="PTHR42756">
    <property type="entry name" value="TRANSCRIPTIONAL REGULATOR, MARR"/>
    <property type="match status" value="1"/>
</dbReference>
<dbReference type="InterPro" id="IPR036390">
    <property type="entry name" value="WH_DNA-bd_sf"/>
</dbReference>
<dbReference type="GO" id="GO:0003677">
    <property type="term" value="F:DNA binding"/>
    <property type="evidence" value="ECO:0007669"/>
    <property type="project" value="UniProtKB-KW"/>
</dbReference>
<dbReference type="EMBL" id="KU736866">
    <property type="protein sequence ID" value="AMP42106.1"/>
    <property type="molecule type" value="Genomic_DNA"/>
</dbReference>
<evidence type="ECO:0000256" key="2">
    <source>
        <dbReference type="ARBA" id="ARBA00023125"/>
    </source>
</evidence>
<dbReference type="GO" id="GO:0003700">
    <property type="term" value="F:DNA-binding transcription factor activity"/>
    <property type="evidence" value="ECO:0007669"/>
    <property type="project" value="InterPro"/>
</dbReference>
<dbReference type="AlphaFoldDB" id="A0A142BVG8"/>
<evidence type="ECO:0000313" key="5">
    <source>
        <dbReference type="EMBL" id="AMP42106.1"/>
    </source>
</evidence>
<organism evidence="5">
    <name type="scientific">uncultured bacterium IN-01</name>
    <dbReference type="NCBI Taxonomy" id="1805579"/>
    <lineage>
        <taxon>Bacteria</taxon>
        <taxon>environmental samples</taxon>
    </lineage>
</organism>
<gene>
    <name evidence="5" type="primary">marR</name>
</gene>